<evidence type="ECO:0000313" key="2">
    <source>
        <dbReference type="EMBL" id="RMZ99041.1"/>
    </source>
</evidence>
<keyword evidence="1" id="KW-0812">Transmembrane</keyword>
<evidence type="ECO:0000256" key="1">
    <source>
        <dbReference type="SAM" id="Phobius"/>
    </source>
</evidence>
<keyword evidence="3" id="KW-1185">Reference proteome</keyword>
<accession>A0A3M7PIV9</accession>
<organism evidence="2 3">
    <name type="scientific">Brachionus plicatilis</name>
    <name type="common">Marine rotifer</name>
    <name type="synonym">Brachionus muelleri</name>
    <dbReference type="NCBI Taxonomy" id="10195"/>
    <lineage>
        <taxon>Eukaryota</taxon>
        <taxon>Metazoa</taxon>
        <taxon>Spiralia</taxon>
        <taxon>Gnathifera</taxon>
        <taxon>Rotifera</taxon>
        <taxon>Eurotatoria</taxon>
        <taxon>Monogononta</taxon>
        <taxon>Pseudotrocha</taxon>
        <taxon>Ploima</taxon>
        <taxon>Brachionidae</taxon>
        <taxon>Brachionus</taxon>
    </lineage>
</organism>
<proteinExistence type="predicted"/>
<gene>
    <name evidence="2" type="ORF">BpHYR1_012557</name>
</gene>
<keyword evidence="1" id="KW-1133">Transmembrane helix</keyword>
<keyword evidence="1" id="KW-0472">Membrane</keyword>
<reference evidence="2 3" key="1">
    <citation type="journal article" date="2018" name="Sci. Rep.">
        <title>Genomic signatures of local adaptation to the degree of environmental predictability in rotifers.</title>
        <authorList>
            <person name="Franch-Gras L."/>
            <person name="Hahn C."/>
            <person name="Garcia-Roger E.M."/>
            <person name="Carmona M.J."/>
            <person name="Serra M."/>
            <person name="Gomez A."/>
        </authorList>
    </citation>
    <scope>NUCLEOTIDE SEQUENCE [LARGE SCALE GENOMIC DNA]</scope>
    <source>
        <strain evidence="2">HYR1</strain>
    </source>
</reference>
<name>A0A3M7PIV9_BRAPC</name>
<sequence>MYQAVNPENPPQACSVQGVQAYSVRLILSPTFPSCSWLILMLVGVLQTYSLCLCVFPSLVV</sequence>
<evidence type="ECO:0000313" key="3">
    <source>
        <dbReference type="Proteomes" id="UP000276133"/>
    </source>
</evidence>
<comment type="caution">
    <text evidence="2">The sequence shown here is derived from an EMBL/GenBank/DDBJ whole genome shotgun (WGS) entry which is preliminary data.</text>
</comment>
<dbReference type="AlphaFoldDB" id="A0A3M7PIV9"/>
<dbReference type="EMBL" id="REGN01010439">
    <property type="protein sequence ID" value="RMZ99041.1"/>
    <property type="molecule type" value="Genomic_DNA"/>
</dbReference>
<feature type="transmembrane region" description="Helical" evidence="1">
    <location>
        <begin position="37"/>
        <end position="60"/>
    </location>
</feature>
<protein>
    <submittedName>
        <fullName evidence="2">Uncharacterized protein</fullName>
    </submittedName>
</protein>
<dbReference type="Proteomes" id="UP000276133">
    <property type="component" value="Unassembled WGS sequence"/>
</dbReference>